<evidence type="ECO:0000313" key="2">
    <source>
        <dbReference type="Proteomes" id="UP000462931"/>
    </source>
</evidence>
<accession>A0A7K0FIK0</accession>
<reference evidence="1 2" key="1">
    <citation type="submission" date="2019-11" db="EMBL/GenBank/DDBJ databases">
        <authorList>
            <person name="Cheng Q."/>
            <person name="Yang Z."/>
        </authorList>
    </citation>
    <scope>NUCLEOTIDE SEQUENCE [LARGE SCALE GENOMIC DNA]</scope>
    <source>
        <strain evidence="1 2">HX-22-1</strain>
    </source>
</reference>
<evidence type="ECO:0000313" key="1">
    <source>
        <dbReference type="EMBL" id="MRX45806.1"/>
    </source>
</evidence>
<comment type="caution">
    <text evidence="1">The sequence shown here is derived from an EMBL/GenBank/DDBJ whole genome shotgun (WGS) entry which is preliminary data.</text>
</comment>
<proteinExistence type="predicted"/>
<name>A0A7K0FIK0_9SPHI</name>
<dbReference type="Proteomes" id="UP000462931">
    <property type="component" value="Unassembled WGS sequence"/>
</dbReference>
<organism evidence="1 2">
    <name type="scientific">Pedobacter puniceum</name>
    <dbReference type="NCBI Taxonomy" id="2666136"/>
    <lineage>
        <taxon>Bacteria</taxon>
        <taxon>Pseudomonadati</taxon>
        <taxon>Bacteroidota</taxon>
        <taxon>Sphingobacteriia</taxon>
        <taxon>Sphingobacteriales</taxon>
        <taxon>Sphingobacteriaceae</taxon>
        <taxon>Pedobacter</taxon>
    </lineage>
</organism>
<keyword evidence="2" id="KW-1185">Reference proteome</keyword>
<gene>
    <name evidence="1" type="ORF">GJJ64_01225</name>
</gene>
<protein>
    <submittedName>
        <fullName evidence="1">Uncharacterized protein</fullName>
    </submittedName>
</protein>
<dbReference type="EMBL" id="WKJI01000001">
    <property type="protein sequence ID" value="MRX45806.1"/>
    <property type="molecule type" value="Genomic_DNA"/>
</dbReference>
<sequence>MKFMKNITKRDLKAFLLGFATMLLIELALNWGDLERGFKDGYNGGKPYPKEIDK</sequence>
<dbReference type="AlphaFoldDB" id="A0A7K0FIK0"/>